<dbReference type="AlphaFoldDB" id="A0A657LUZ8"/>
<feature type="transmembrane region" description="Helical" evidence="1">
    <location>
        <begin position="20"/>
        <end position="39"/>
    </location>
</feature>
<keyword evidence="3" id="KW-1185">Reference proteome</keyword>
<organism evidence="2 3">
    <name type="scientific">Pararhizobium antarcticum</name>
    <dbReference type="NCBI Taxonomy" id="1798805"/>
    <lineage>
        <taxon>Bacteria</taxon>
        <taxon>Pseudomonadati</taxon>
        <taxon>Pseudomonadota</taxon>
        <taxon>Alphaproteobacteria</taxon>
        <taxon>Hyphomicrobiales</taxon>
        <taxon>Rhizobiaceae</taxon>
        <taxon>Rhizobium/Agrobacterium group</taxon>
        <taxon>Pararhizobium</taxon>
    </lineage>
</organism>
<keyword evidence="1" id="KW-1133">Transmembrane helix</keyword>
<evidence type="ECO:0000313" key="3">
    <source>
        <dbReference type="Proteomes" id="UP000182661"/>
    </source>
</evidence>
<gene>
    <name evidence="2" type="ORF">AX760_13735</name>
</gene>
<dbReference type="Proteomes" id="UP000182661">
    <property type="component" value="Unassembled WGS sequence"/>
</dbReference>
<feature type="transmembrane region" description="Helical" evidence="1">
    <location>
        <begin position="60"/>
        <end position="82"/>
    </location>
</feature>
<dbReference type="RefSeq" id="WP_071832284.1">
    <property type="nucleotide sequence ID" value="NZ_LSRP01000073.1"/>
</dbReference>
<comment type="caution">
    <text evidence="2">The sequence shown here is derived from an EMBL/GenBank/DDBJ whole genome shotgun (WGS) entry which is preliminary data.</text>
</comment>
<keyword evidence="1" id="KW-0472">Membrane</keyword>
<accession>A0A657LUZ8</accession>
<proteinExistence type="predicted"/>
<evidence type="ECO:0000256" key="1">
    <source>
        <dbReference type="SAM" id="Phobius"/>
    </source>
</evidence>
<dbReference type="EMBL" id="LSRP01000073">
    <property type="protein sequence ID" value="OJF99040.1"/>
    <property type="molecule type" value="Genomic_DNA"/>
</dbReference>
<keyword evidence="1" id="KW-0812">Transmembrane</keyword>
<protein>
    <submittedName>
        <fullName evidence="2">Uncharacterized protein</fullName>
    </submittedName>
</protein>
<reference evidence="2 3" key="1">
    <citation type="submission" date="2016-02" db="EMBL/GenBank/DDBJ databases">
        <title>Genome sequencing of a beta-galactosidase producing bacteria Rhizobium sp. 59.</title>
        <authorList>
            <person name="Wang D."/>
            <person name="Kot W."/>
            <person name="Qin Y."/>
            <person name="Hansen L."/>
            <person name="Naqvi K."/>
            <person name="Rensing C."/>
        </authorList>
    </citation>
    <scope>NUCLEOTIDE SEQUENCE [LARGE SCALE GENOMIC DNA]</scope>
    <source>
        <strain evidence="2 3">59</strain>
    </source>
</reference>
<sequence>MTEQGLTSHSLDSAIAKNYAFILLGGIMGVFIIVAHFIARKRSTQTQGPEQSHYIFQYRTTLIALLMGMVAVLYFFVTMIWLPSRSPPHETVWSVRMFGNLYWLVLIWVATRSIRGLYLSAAGLAIHNPKTLWIWVR</sequence>
<evidence type="ECO:0000313" key="2">
    <source>
        <dbReference type="EMBL" id="OJF99040.1"/>
    </source>
</evidence>
<name>A0A657LUZ8_9HYPH</name>